<evidence type="ECO:0000313" key="3">
    <source>
        <dbReference type="Proteomes" id="UP000198870"/>
    </source>
</evidence>
<keyword evidence="1" id="KW-1133">Transmembrane helix</keyword>
<name>A0A1G5HVT4_9BACT</name>
<dbReference type="Proteomes" id="UP000198870">
    <property type="component" value="Unassembled WGS sequence"/>
</dbReference>
<keyword evidence="1" id="KW-0472">Membrane</keyword>
<gene>
    <name evidence="2" type="ORF">SAMN05216233_11618</name>
</gene>
<organism evidence="2 3">
    <name type="scientific">Desulfoluna spongiiphila</name>
    <dbReference type="NCBI Taxonomy" id="419481"/>
    <lineage>
        <taxon>Bacteria</taxon>
        <taxon>Pseudomonadati</taxon>
        <taxon>Thermodesulfobacteriota</taxon>
        <taxon>Desulfobacteria</taxon>
        <taxon>Desulfobacterales</taxon>
        <taxon>Desulfolunaceae</taxon>
        <taxon>Desulfoluna</taxon>
    </lineage>
</organism>
<reference evidence="2 3" key="1">
    <citation type="submission" date="2016-10" db="EMBL/GenBank/DDBJ databases">
        <authorList>
            <person name="de Groot N.N."/>
        </authorList>
    </citation>
    <scope>NUCLEOTIDE SEQUENCE [LARGE SCALE GENOMIC DNA]</scope>
    <source>
        <strain evidence="2 3">AA1</strain>
    </source>
</reference>
<evidence type="ECO:0000256" key="1">
    <source>
        <dbReference type="SAM" id="Phobius"/>
    </source>
</evidence>
<protein>
    <submittedName>
        <fullName evidence="2">Uncharacterized protein</fullName>
    </submittedName>
</protein>
<keyword evidence="1" id="KW-0812">Transmembrane</keyword>
<dbReference type="RefSeq" id="WP_175469931.1">
    <property type="nucleotide sequence ID" value="NZ_FMUX01000016.1"/>
</dbReference>
<proteinExistence type="predicted"/>
<keyword evidence="3" id="KW-1185">Reference proteome</keyword>
<dbReference type="EMBL" id="FMUX01000016">
    <property type="protein sequence ID" value="SCY67873.1"/>
    <property type="molecule type" value="Genomic_DNA"/>
</dbReference>
<sequence length="55" mass="6433">MKEFKAWCRNYIEVVIVLLLPGLGYVAGLFLYLWEYGIEGRKPHRVPGLNRRSLP</sequence>
<feature type="transmembrane region" description="Helical" evidence="1">
    <location>
        <begin position="12"/>
        <end position="34"/>
    </location>
</feature>
<dbReference type="STRING" id="419481.SAMN05216233_11618"/>
<evidence type="ECO:0000313" key="2">
    <source>
        <dbReference type="EMBL" id="SCY67873.1"/>
    </source>
</evidence>
<dbReference type="AlphaFoldDB" id="A0A1G5HVT4"/>
<accession>A0A1G5HVT4</accession>